<dbReference type="Pfam" id="PF00096">
    <property type="entry name" value="zf-C2H2"/>
    <property type="match status" value="1"/>
</dbReference>
<keyword evidence="6" id="KW-0539">Nucleus</keyword>
<dbReference type="GO" id="GO:0000981">
    <property type="term" value="F:DNA-binding transcription factor activity, RNA polymerase II-specific"/>
    <property type="evidence" value="ECO:0007669"/>
    <property type="project" value="UniProtKB-ARBA"/>
</dbReference>
<dbReference type="PROSITE" id="PS00028">
    <property type="entry name" value="ZINC_FINGER_C2H2_1"/>
    <property type="match status" value="2"/>
</dbReference>
<feature type="compositionally biased region" description="Polar residues" evidence="8">
    <location>
        <begin position="490"/>
        <end position="511"/>
    </location>
</feature>
<evidence type="ECO:0000256" key="6">
    <source>
        <dbReference type="ARBA" id="ARBA00023242"/>
    </source>
</evidence>
<dbReference type="FunFam" id="3.30.160.60:FF:000072">
    <property type="entry name" value="zinc finger protein 143 isoform X1"/>
    <property type="match status" value="1"/>
</dbReference>
<reference evidence="11" key="1">
    <citation type="submission" date="2017-03" db="EMBL/GenBank/DDBJ databases">
        <authorList>
            <person name="Sharma R."/>
            <person name="Thines M."/>
        </authorList>
    </citation>
    <scope>NUCLEOTIDE SEQUENCE [LARGE SCALE GENOMIC DNA]</scope>
</reference>
<protein>
    <submittedName>
        <fullName evidence="10">Zinc finger, C2H2-like</fullName>
    </submittedName>
</protein>
<feature type="compositionally biased region" description="Basic and acidic residues" evidence="8">
    <location>
        <begin position="220"/>
        <end position="235"/>
    </location>
</feature>
<dbReference type="GO" id="GO:0000978">
    <property type="term" value="F:RNA polymerase II cis-regulatory region sequence-specific DNA binding"/>
    <property type="evidence" value="ECO:0007669"/>
    <property type="project" value="UniProtKB-ARBA"/>
</dbReference>
<feature type="compositionally biased region" description="Low complexity" evidence="8">
    <location>
        <begin position="629"/>
        <end position="657"/>
    </location>
</feature>
<feature type="compositionally biased region" description="Polar residues" evidence="8">
    <location>
        <begin position="1"/>
        <end position="11"/>
    </location>
</feature>
<evidence type="ECO:0000256" key="5">
    <source>
        <dbReference type="ARBA" id="ARBA00022833"/>
    </source>
</evidence>
<feature type="domain" description="C2H2-type" evidence="9">
    <location>
        <begin position="278"/>
        <end position="305"/>
    </location>
</feature>
<feature type="compositionally biased region" description="Basic and acidic residues" evidence="8">
    <location>
        <begin position="100"/>
        <end position="111"/>
    </location>
</feature>
<evidence type="ECO:0000313" key="10">
    <source>
        <dbReference type="EMBL" id="SLM33439.1"/>
    </source>
</evidence>
<evidence type="ECO:0000256" key="2">
    <source>
        <dbReference type="ARBA" id="ARBA00022723"/>
    </source>
</evidence>
<keyword evidence="5" id="KW-0862">Zinc</keyword>
<name>A0A1W5CS11_9LECA</name>
<comment type="subcellular location">
    <subcellularLocation>
        <location evidence="1">Nucleus</location>
    </subcellularLocation>
</comment>
<dbReference type="GO" id="GO:0008270">
    <property type="term" value="F:zinc ion binding"/>
    <property type="evidence" value="ECO:0007669"/>
    <property type="project" value="UniProtKB-KW"/>
</dbReference>
<dbReference type="AlphaFoldDB" id="A0A1W5CS11"/>
<evidence type="ECO:0000256" key="7">
    <source>
        <dbReference type="PROSITE-ProRule" id="PRU00042"/>
    </source>
</evidence>
<dbReference type="FunFam" id="3.30.160.60:FF:000446">
    <property type="entry name" value="Zinc finger protein"/>
    <property type="match status" value="1"/>
</dbReference>
<organism evidence="10 11">
    <name type="scientific">Lasallia pustulata</name>
    <dbReference type="NCBI Taxonomy" id="136370"/>
    <lineage>
        <taxon>Eukaryota</taxon>
        <taxon>Fungi</taxon>
        <taxon>Dikarya</taxon>
        <taxon>Ascomycota</taxon>
        <taxon>Pezizomycotina</taxon>
        <taxon>Lecanoromycetes</taxon>
        <taxon>OSLEUM clade</taxon>
        <taxon>Umbilicariomycetidae</taxon>
        <taxon>Umbilicariales</taxon>
        <taxon>Umbilicariaceae</taxon>
        <taxon>Lasallia</taxon>
    </lineage>
</organism>
<proteinExistence type="predicted"/>
<feature type="region of interest" description="Disordered" evidence="8">
    <location>
        <begin position="1"/>
        <end position="122"/>
    </location>
</feature>
<dbReference type="PANTHER" id="PTHR16515">
    <property type="entry name" value="PR DOMAIN ZINC FINGER PROTEIN"/>
    <property type="match status" value="1"/>
</dbReference>
<feature type="region of interest" description="Disordered" evidence="8">
    <location>
        <begin position="351"/>
        <end position="660"/>
    </location>
</feature>
<evidence type="ECO:0000256" key="8">
    <source>
        <dbReference type="SAM" id="MobiDB-lite"/>
    </source>
</evidence>
<dbReference type="SUPFAM" id="SSF57667">
    <property type="entry name" value="beta-beta-alpha zinc fingers"/>
    <property type="match status" value="2"/>
</dbReference>
<evidence type="ECO:0000256" key="4">
    <source>
        <dbReference type="ARBA" id="ARBA00022771"/>
    </source>
</evidence>
<keyword evidence="4 7" id="KW-0863">Zinc-finger</keyword>
<dbReference type="InterPro" id="IPR013087">
    <property type="entry name" value="Znf_C2H2_type"/>
</dbReference>
<dbReference type="InterPro" id="IPR050331">
    <property type="entry name" value="Zinc_finger"/>
</dbReference>
<keyword evidence="11" id="KW-1185">Reference proteome</keyword>
<dbReference type="InterPro" id="IPR036236">
    <property type="entry name" value="Znf_C2H2_sf"/>
</dbReference>
<feature type="region of interest" description="Disordered" evidence="8">
    <location>
        <begin position="195"/>
        <end position="277"/>
    </location>
</feature>
<keyword evidence="2" id="KW-0479">Metal-binding</keyword>
<dbReference type="Proteomes" id="UP000192927">
    <property type="component" value="Unassembled WGS sequence"/>
</dbReference>
<evidence type="ECO:0000313" key="11">
    <source>
        <dbReference type="Proteomes" id="UP000192927"/>
    </source>
</evidence>
<feature type="compositionally biased region" description="Polar residues" evidence="8">
    <location>
        <begin position="437"/>
        <end position="449"/>
    </location>
</feature>
<feature type="compositionally biased region" description="Polar residues" evidence="8">
    <location>
        <begin position="570"/>
        <end position="579"/>
    </location>
</feature>
<dbReference type="PANTHER" id="PTHR16515:SF49">
    <property type="entry name" value="GASTRULA ZINC FINGER PROTEIN XLCGF49.1-LIKE-RELATED"/>
    <property type="match status" value="1"/>
</dbReference>
<dbReference type="PROSITE" id="PS50157">
    <property type="entry name" value="ZINC_FINGER_C2H2_2"/>
    <property type="match status" value="3"/>
</dbReference>
<evidence type="ECO:0000256" key="3">
    <source>
        <dbReference type="ARBA" id="ARBA00022737"/>
    </source>
</evidence>
<dbReference type="EMBL" id="FWEW01000043">
    <property type="protein sequence ID" value="SLM33439.1"/>
    <property type="molecule type" value="Genomic_DNA"/>
</dbReference>
<dbReference type="SMART" id="SM00355">
    <property type="entry name" value="ZnF_C2H2"/>
    <property type="match status" value="3"/>
</dbReference>
<evidence type="ECO:0000256" key="1">
    <source>
        <dbReference type="ARBA" id="ARBA00004123"/>
    </source>
</evidence>
<dbReference type="GO" id="GO:0005634">
    <property type="term" value="C:nucleus"/>
    <property type="evidence" value="ECO:0007669"/>
    <property type="project" value="UniProtKB-SubCell"/>
</dbReference>
<evidence type="ECO:0000259" key="9">
    <source>
        <dbReference type="PROSITE" id="PS50157"/>
    </source>
</evidence>
<feature type="compositionally biased region" description="Basic and acidic residues" evidence="8">
    <location>
        <begin position="412"/>
        <end position="436"/>
    </location>
</feature>
<accession>A0A1W5CS11</accession>
<keyword evidence="3" id="KW-0677">Repeat</keyword>
<sequence length="700" mass="74028">MAESVAANSNPEIARGLPSVAFPTTEGSPDSSKHQKTAGDPSQFAKPTNLRKRLRSPETASRLAASAAGPRVSPAPLSPKFGFSSRYSPAPLTAAAAMAAERRQREDKQREAGAPPQTPNPARTALGALLGEHVGAMSTPKDAPSAATTMSEPMAMVANSITIPDKTQGDSSMQTSPVSISSFSTLDSTAAATATANSTTVASPGQIGDVSRNEPQTPRDNTDRGDGPESEDGRSNKAFTFPGPLLSAQVAGDARRGMSLPHSGFGQESPRSASTKKHKCPYCSTDFTRHHNLKSHLLTHSHEKPYMCQTCEARFRRLHDLKRHTKLHTGERPHVCPKCNRSFARGDALARHNKGQGGCAGRRSSMGSFGGDDQCGERSQGGRGEDDSMDGLMYTGEASHEPEHMNEEDEAAADRRKSLPSIRKYDAPPDPHRQQRPEAQNAYQSRTPNTYPPVAARQSTTGGLYPPNAGYGGGSGPTSPSTQGGHYAGGSTSSTFQIGGQNIFSQGSMTESPKPLSPGAAASHQLGNSDSSIHRNRSPSLTTQFQHERYGRRTNIRNTPSPMGLPPPMSTSAHSNAPQLPSLPGLTPPDPRFTLHSQTTGPTHGISGSQGSLPGPPHVSGAGTPSSYHSQQGNVSSNSNSHSSHGTHAHASGEGSSNPYTHSTDRLWAYVESLEAKVNRLQDEVMLLRNQLSAGSVAHR</sequence>
<dbReference type="Gene3D" id="3.30.160.60">
    <property type="entry name" value="Classic Zinc Finger"/>
    <property type="match status" value="3"/>
</dbReference>
<feature type="domain" description="C2H2-type" evidence="9">
    <location>
        <begin position="306"/>
        <end position="333"/>
    </location>
</feature>
<feature type="domain" description="C2H2-type" evidence="9">
    <location>
        <begin position="334"/>
        <end position="364"/>
    </location>
</feature>
<feature type="compositionally biased region" description="Polar residues" evidence="8">
    <location>
        <begin position="595"/>
        <end position="612"/>
    </location>
</feature>